<comment type="similarity">
    <text evidence="1 6">Belongs to the XseB family.</text>
</comment>
<comment type="caution">
    <text evidence="7">The sequence shown here is derived from an EMBL/GenBank/DDBJ whole genome shotgun (WGS) entry which is preliminary data.</text>
</comment>
<sequence>MATKKKEATLEENFAELDAMLAKLADRDVPLEESFTIYAEGMKLLKACGDKLDKVEKKMLVMNEEGKLDEF</sequence>
<evidence type="ECO:0000256" key="4">
    <source>
        <dbReference type="ARBA" id="ARBA00022801"/>
    </source>
</evidence>
<proteinExistence type="inferred from homology"/>
<name>A0ABT2RZI5_9FIRM</name>
<keyword evidence="4 6" id="KW-0378">Hydrolase</keyword>
<keyword evidence="8" id="KW-1185">Reference proteome</keyword>
<keyword evidence="3 6" id="KW-0540">Nuclease</keyword>
<gene>
    <name evidence="6 7" type="primary">xseB</name>
    <name evidence="7" type="ORF">OCV63_12550</name>
</gene>
<comment type="subcellular location">
    <subcellularLocation>
        <location evidence="6">Cytoplasm</location>
    </subcellularLocation>
</comment>
<evidence type="ECO:0000256" key="6">
    <source>
        <dbReference type="HAMAP-Rule" id="MF_00337"/>
    </source>
</evidence>
<evidence type="ECO:0000313" key="8">
    <source>
        <dbReference type="Proteomes" id="UP001652461"/>
    </source>
</evidence>
<dbReference type="SUPFAM" id="SSF116842">
    <property type="entry name" value="XseB-like"/>
    <property type="match status" value="1"/>
</dbReference>
<accession>A0ABT2RZI5</accession>
<dbReference type="Proteomes" id="UP001652461">
    <property type="component" value="Unassembled WGS sequence"/>
</dbReference>
<dbReference type="NCBIfam" id="TIGR01280">
    <property type="entry name" value="xseB"/>
    <property type="match status" value="1"/>
</dbReference>
<dbReference type="Pfam" id="PF02609">
    <property type="entry name" value="Exonuc_VII_S"/>
    <property type="match status" value="1"/>
</dbReference>
<comment type="catalytic activity">
    <reaction evidence="6">
        <text>Exonucleolytic cleavage in either 5'- to 3'- or 3'- to 5'-direction to yield nucleoside 5'-phosphates.</text>
        <dbReference type="EC" id="3.1.11.6"/>
    </reaction>
</comment>
<evidence type="ECO:0000256" key="1">
    <source>
        <dbReference type="ARBA" id="ARBA00009998"/>
    </source>
</evidence>
<dbReference type="InterPro" id="IPR037004">
    <property type="entry name" value="Exonuc_VII_ssu_sf"/>
</dbReference>
<evidence type="ECO:0000256" key="3">
    <source>
        <dbReference type="ARBA" id="ARBA00022722"/>
    </source>
</evidence>
<organism evidence="7 8">
    <name type="scientific">Laedolimicola ammoniilytica</name>
    <dbReference type="NCBI Taxonomy" id="2981771"/>
    <lineage>
        <taxon>Bacteria</taxon>
        <taxon>Bacillati</taxon>
        <taxon>Bacillota</taxon>
        <taxon>Clostridia</taxon>
        <taxon>Lachnospirales</taxon>
        <taxon>Lachnospiraceae</taxon>
        <taxon>Laedolimicola</taxon>
    </lineage>
</organism>
<keyword evidence="5 6" id="KW-0269">Exonuclease</keyword>
<dbReference type="EC" id="3.1.11.6" evidence="6"/>
<evidence type="ECO:0000256" key="2">
    <source>
        <dbReference type="ARBA" id="ARBA00022490"/>
    </source>
</evidence>
<dbReference type="Gene3D" id="1.10.287.1040">
    <property type="entry name" value="Exonuclease VII, small subunit"/>
    <property type="match status" value="1"/>
</dbReference>
<dbReference type="PANTHER" id="PTHR34137:SF1">
    <property type="entry name" value="EXODEOXYRIBONUCLEASE 7 SMALL SUBUNIT"/>
    <property type="match status" value="1"/>
</dbReference>
<keyword evidence="2 6" id="KW-0963">Cytoplasm</keyword>
<dbReference type="HAMAP" id="MF_00337">
    <property type="entry name" value="Exonuc_7_S"/>
    <property type="match status" value="1"/>
</dbReference>
<dbReference type="PANTHER" id="PTHR34137">
    <property type="entry name" value="EXODEOXYRIBONUCLEASE 7 SMALL SUBUNIT"/>
    <property type="match status" value="1"/>
</dbReference>
<dbReference type="EMBL" id="JAOQKC010000018">
    <property type="protein sequence ID" value="MCU6697716.1"/>
    <property type="molecule type" value="Genomic_DNA"/>
</dbReference>
<reference evidence="7 8" key="1">
    <citation type="journal article" date="2021" name="ISME Commun">
        <title>Automated analysis of genomic sequences facilitates high-throughput and comprehensive description of bacteria.</title>
        <authorList>
            <person name="Hitch T.C.A."/>
        </authorList>
    </citation>
    <scope>NUCLEOTIDE SEQUENCE [LARGE SCALE GENOMIC DNA]</scope>
    <source>
        <strain evidence="7 8">Sanger_04</strain>
    </source>
</reference>
<comment type="function">
    <text evidence="6">Bidirectionally degrades single-stranded DNA into large acid-insoluble oligonucleotides, which are then degraded further into small acid-soluble oligonucleotides.</text>
</comment>
<evidence type="ECO:0000313" key="7">
    <source>
        <dbReference type="EMBL" id="MCU6697716.1"/>
    </source>
</evidence>
<comment type="subunit">
    <text evidence="6">Heterooligomer composed of large and small subunits.</text>
</comment>
<dbReference type="InterPro" id="IPR003761">
    <property type="entry name" value="Exonuc_VII_S"/>
</dbReference>
<evidence type="ECO:0000256" key="5">
    <source>
        <dbReference type="ARBA" id="ARBA00022839"/>
    </source>
</evidence>
<protein>
    <recommendedName>
        <fullName evidence="6">Exodeoxyribonuclease 7 small subunit</fullName>
        <ecNumber evidence="6">3.1.11.6</ecNumber>
    </recommendedName>
    <alternativeName>
        <fullName evidence="6">Exodeoxyribonuclease VII small subunit</fullName>
        <shortName evidence="6">Exonuclease VII small subunit</shortName>
    </alternativeName>
</protein>
<dbReference type="GO" id="GO:0008855">
    <property type="term" value="F:exodeoxyribonuclease VII activity"/>
    <property type="evidence" value="ECO:0007669"/>
    <property type="project" value="UniProtKB-EC"/>
</dbReference>
<dbReference type="RefSeq" id="WP_158364350.1">
    <property type="nucleotide sequence ID" value="NZ_JAOQKC010000018.1"/>
</dbReference>